<dbReference type="SUPFAM" id="SSF46785">
    <property type="entry name" value="Winged helix' DNA-binding domain"/>
    <property type="match status" value="1"/>
</dbReference>
<dbReference type="Gene3D" id="1.10.10.10">
    <property type="entry name" value="Winged helix-like DNA-binding domain superfamily/Winged helix DNA-binding domain"/>
    <property type="match status" value="1"/>
</dbReference>
<proteinExistence type="inferred from homology"/>
<evidence type="ECO:0000313" key="3">
    <source>
        <dbReference type="Proteomes" id="UP000294621"/>
    </source>
</evidence>
<dbReference type="EMBL" id="SMZQ01000012">
    <property type="protein sequence ID" value="TDL33242.1"/>
    <property type="molecule type" value="Genomic_DNA"/>
</dbReference>
<gene>
    <name evidence="2" type="ORF">E2R57_18745</name>
</gene>
<dbReference type="Proteomes" id="UP000294621">
    <property type="component" value="Unassembled WGS sequence"/>
</dbReference>
<dbReference type="PANTHER" id="PTHR18964:SF173">
    <property type="entry name" value="GLUCOKINASE"/>
    <property type="match status" value="1"/>
</dbReference>
<dbReference type="PANTHER" id="PTHR18964">
    <property type="entry name" value="ROK (REPRESSOR, ORF, KINASE) FAMILY"/>
    <property type="match status" value="1"/>
</dbReference>
<protein>
    <submittedName>
        <fullName evidence="2">ROK family transcriptional regulator</fullName>
    </submittedName>
</protein>
<evidence type="ECO:0000313" key="2">
    <source>
        <dbReference type="EMBL" id="TDL33242.1"/>
    </source>
</evidence>
<dbReference type="AlphaFoldDB" id="A0A4R5XQM9"/>
<comment type="caution">
    <text evidence="2">The sequence shown here is derived from an EMBL/GenBank/DDBJ whole genome shotgun (WGS) entry which is preliminary data.</text>
</comment>
<dbReference type="InterPro" id="IPR043129">
    <property type="entry name" value="ATPase_NBD"/>
</dbReference>
<dbReference type="InterPro" id="IPR036388">
    <property type="entry name" value="WH-like_DNA-bd_sf"/>
</dbReference>
<dbReference type="InterPro" id="IPR000600">
    <property type="entry name" value="ROK"/>
</dbReference>
<dbReference type="SUPFAM" id="SSF53067">
    <property type="entry name" value="Actin-like ATPase domain"/>
    <property type="match status" value="1"/>
</dbReference>
<dbReference type="InterPro" id="IPR036390">
    <property type="entry name" value="WH_DNA-bd_sf"/>
</dbReference>
<dbReference type="OrthoDB" id="3189808at2"/>
<dbReference type="CDD" id="cd23763">
    <property type="entry name" value="ASKHA_ATPase_ROK"/>
    <property type="match status" value="1"/>
</dbReference>
<reference evidence="2 3" key="1">
    <citation type="submission" date="2019-03" db="EMBL/GenBank/DDBJ databases">
        <title>Genome Sequencing and Assembly of Various Microbes Isolated from Partially Reclaimed Soil and Acid Mine Drainage (AMD) Site.</title>
        <authorList>
            <person name="Steinbock B."/>
            <person name="Bechtold R."/>
            <person name="Sevigny J.L."/>
            <person name="Thomas D."/>
            <person name="Cuthill L.R."/>
            <person name="Aveiro Johannsen E.J."/>
            <person name="Thomas K."/>
            <person name="Ghosh A."/>
        </authorList>
    </citation>
    <scope>NUCLEOTIDE SEQUENCE [LARGE SCALE GENOMIC DNA]</scope>
    <source>
        <strain evidence="2 3">S-A1</strain>
    </source>
</reference>
<evidence type="ECO:0000256" key="1">
    <source>
        <dbReference type="ARBA" id="ARBA00006479"/>
    </source>
</evidence>
<sequence length="382" mass="39849">MYVGPGDVLHLVRSGKAVTRGDIQEETGMSRMTVAQRVDALLKAELIREAGAARPSGGRRPTHLAFNLQHSFTISATVETTSSRVALTDLDGTVIADEHVDTAVDDGPEKVLRAIMDAAQRLLKQTKTPVSKVSGVGLSIPGPVDPHTLRPSQPPIMPGWDAYPIVELIQDTFDVPVLVENDADAMAVGEYTAGFKGTPSLCLVKASTGIGTGLVINGEIYQGVDGGAGDIGHVRHPAFSALQCQCGSFGCLAAGASGGAIARQLTELGIPASSGKDVRQQLLAGNLDTMRLTHEAGQRLGEVMATVVCLLNPAVLLIAGDLASSSLIGGIRETLYPMSLPRATRHLDVRLAALGEDAGIRGMSSLLVNQVFSPAAVNARLS</sequence>
<organism evidence="2 3">
    <name type="scientific">Arthrobacter nitrophenolicus</name>
    <dbReference type="NCBI Taxonomy" id="683150"/>
    <lineage>
        <taxon>Bacteria</taxon>
        <taxon>Bacillati</taxon>
        <taxon>Actinomycetota</taxon>
        <taxon>Actinomycetes</taxon>
        <taxon>Micrococcales</taxon>
        <taxon>Micrococcaceae</taxon>
        <taxon>Arthrobacter</taxon>
    </lineage>
</organism>
<dbReference type="RefSeq" id="WP_133351659.1">
    <property type="nucleotide sequence ID" value="NZ_SMZQ01000012.1"/>
</dbReference>
<dbReference type="Gene3D" id="3.30.420.40">
    <property type="match status" value="2"/>
</dbReference>
<name>A0A4R5XQM9_9MICC</name>
<comment type="similarity">
    <text evidence="1">Belongs to the ROK (NagC/XylR) family.</text>
</comment>
<accession>A0A4R5XQM9</accession>
<dbReference type="STRING" id="683150.G205_05451"/>
<dbReference type="Pfam" id="PF00480">
    <property type="entry name" value="ROK"/>
    <property type="match status" value="1"/>
</dbReference>